<evidence type="ECO:0000313" key="7">
    <source>
        <dbReference type="EMBL" id="PPJ25931.1"/>
    </source>
</evidence>
<keyword evidence="1 5" id="KW-0285">Flavoprotein</keyword>
<keyword evidence="2 5" id="KW-0288">FMN</keyword>
<evidence type="ECO:0000256" key="5">
    <source>
        <dbReference type="PIRSR" id="PIRSR000337-1"/>
    </source>
</evidence>
<accession>A0A2S6A2M0</accession>
<dbReference type="RefSeq" id="WP_104363859.1">
    <property type="nucleotide sequence ID" value="NZ_PSZD01000014.1"/>
</dbReference>
<dbReference type="InterPro" id="IPR036661">
    <property type="entry name" value="Luciferase-like_sf"/>
</dbReference>
<name>A0A2S6A2M0_9NOCA</name>
<evidence type="ECO:0000256" key="4">
    <source>
        <dbReference type="ARBA" id="ARBA00023033"/>
    </source>
</evidence>
<dbReference type="InterPro" id="IPR011251">
    <property type="entry name" value="Luciferase-like_dom"/>
</dbReference>
<protein>
    <submittedName>
        <fullName evidence="7">LLM class flavin-dependent oxidoreductase</fullName>
    </submittedName>
</protein>
<dbReference type="EMBL" id="PSZD01000014">
    <property type="protein sequence ID" value="PPJ25931.1"/>
    <property type="molecule type" value="Genomic_DNA"/>
</dbReference>
<feature type="binding site" evidence="5">
    <location>
        <position position="57"/>
    </location>
    <ligand>
        <name>FMN</name>
        <dbReference type="ChEBI" id="CHEBI:58210"/>
    </ligand>
</feature>
<organism evidence="7 8">
    <name type="scientific">Nocardia nova</name>
    <dbReference type="NCBI Taxonomy" id="37330"/>
    <lineage>
        <taxon>Bacteria</taxon>
        <taxon>Bacillati</taxon>
        <taxon>Actinomycetota</taxon>
        <taxon>Actinomycetes</taxon>
        <taxon>Mycobacteriales</taxon>
        <taxon>Nocardiaceae</taxon>
        <taxon>Nocardia</taxon>
    </lineage>
</organism>
<dbReference type="GO" id="GO:0004497">
    <property type="term" value="F:monooxygenase activity"/>
    <property type="evidence" value="ECO:0007669"/>
    <property type="project" value="UniProtKB-KW"/>
</dbReference>
<comment type="caution">
    <text evidence="7">The sequence shown here is derived from an EMBL/GenBank/DDBJ whole genome shotgun (WGS) entry which is preliminary data.</text>
</comment>
<evidence type="ECO:0000256" key="3">
    <source>
        <dbReference type="ARBA" id="ARBA00023002"/>
    </source>
</evidence>
<dbReference type="GO" id="GO:0016705">
    <property type="term" value="F:oxidoreductase activity, acting on paired donors, with incorporation or reduction of molecular oxygen"/>
    <property type="evidence" value="ECO:0007669"/>
    <property type="project" value="InterPro"/>
</dbReference>
<sequence>MSSLPPLLGVELSGTGTHPASWRRADSRAEELFTPGYWLDAITTADRAGFDFVFLPDSFGVGAGGYGPFDALALAARAAAATRTIGLIPQATVTHTEPFHVSKAIASLDYATYGRAGWEVAVSAEAEQTTLFGRKQPQDDTSLWREADEAIEVVTRLWDSWEDDAEIRDLATGRFIDRDRLHYIDFEGENFSVKGPSITPRPPQGRPPIAVRAASAASTRLAVNRADLIRISAAGLDEAAALRSRLRSAVAAAGRTPDEVRILLDVEVHLAATKDRAHAELDQLDAWGPAAPAATVRHLGTADGLRALLDRTRRECAADGLVLRPLAIPAFSAALVRPARSLRGRIGLTRPANRYALARG</sequence>
<dbReference type="SUPFAM" id="SSF51679">
    <property type="entry name" value="Bacterial luciferase-like"/>
    <property type="match status" value="1"/>
</dbReference>
<dbReference type="InterPro" id="IPR051260">
    <property type="entry name" value="Diverse_substr_monoxygenases"/>
</dbReference>
<evidence type="ECO:0000256" key="1">
    <source>
        <dbReference type="ARBA" id="ARBA00022630"/>
    </source>
</evidence>
<dbReference type="PANTHER" id="PTHR30011">
    <property type="entry name" value="ALKANESULFONATE MONOOXYGENASE-RELATED"/>
    <property type="match status" value="1"/>
</dbReference>
<keyword evidence="3" id="KW-0560">Oxidoreductase</keyword>
<gene>
    <name evidence="7" type="ORF">C5F51_21790</name>
</gene>
<evidence type="ECO:0000313" key="8">
    <source>
        <dbReference type="Proteomes" id="UP000238356"/>
    </source>
</evidence>
<feature type="binding site" evidence="5">
    <location>
        <position position="215"/>
    </location>
    <ligand>
        <name>FMN</name>
        <dbReference type="ChEBI" id="CHEBI:58210"/>
    </ligand>
</feature>
<dbReference type="PANTHER" id="PTHR30011:SF16">
    <property type="entry name" value="C2H2 FINGER DOMAIN TRANSCRIPTION FACTOR (EUROFUNG)-RELATED"/>
    <property type="match status" value="1"/>
</dbReference>
<evidence type="ECO:0000259" key="6">
    <source>
        <dbReference type="Pfam" id="PF00296"/>
    </source>
</evidence>
<dbReference type="Proteomes" id="UP000238356">
    <property type="component" value="Unassembled WGS sequence"/>
</dbReference>
<dbReference type="Pfam" id="PF00296">
    <property type="entry name" value="Bac_luciferase"/>
    <property type="match status" value="1"/>
</dbReference>
<keyword evidence="8" id="KW-1185">Reference proteome</keyword>
<dbReference type="Gene3D" id="3.20.20.30">
    <property type="entry name" value="Luciferase-like domain"/>
    <property type="match status" value="1"/>
</dbReference>
<feature type="domain" description="Luciferase-like" evidence="6">
    <location>
        <begin position="26"/>
        <end position="305"/>
    </location>
</feature>
<dbReference type="AlphaFoldDB" id="A0A2S6A2M0"/>
<evidence type="ECO:0000256" key="2">
    <source>
        <dbReference type="ARBA" id="ARBA00022643"/>
    </source>
</evidence>
<proteinExistence type="predicted"/>
<reference evidence="7 8" key="1">
    <citation type="submission" date="2018-02" db="EMBL/GenBank/DDBJ databases">
        <title>8 Nocardia nova and 1 Nocardia cyriacigeorgica strain used for evolution to TMP-SMX.</title>
        <authorList>
            <person name="Mehta H."/>
            <person name="Weng J."/>
            <person name="Shamoo Y."/>
        </authorList>
    </citation>
    <scope>NUCLEOTIDE SEQUENCE [LARGE SCALE GENOMIC DNA]</scope>
    <source>
        <strain evidence="7 8">BAA2227</strain>
    </source>
</reference>
<keyword evidence="4" id="KW-0503">Monooxygenase</keyword>